<organism evidence="2 3">
    <name type="scientific">Vicingus serpentipes</name>
    <dbReference type="NCBI Taxonomy" id="1926625"/>
    <lineage>
        <taxon>Bacteria</taxon>
        <taxon>Pseudomonadati</taxon>
        <taxon>Bacteroidota</taxon>
        <taxon>Flavobacteriia</taxon>
        <taxon>Flavobacteriales</taxon>
        <taxon>Vicingaceae</taxon>
        <taxon>Vicingus</taxon>
    </lineage>
</organism>
<evidence type="ECO:0000313" key="2">
    <source>
        <dbReference type="EMBL" id="TXB65997.1"/>
    </source>
</evidence>
<dbReference type="PROSITE" id="PS50889">
    <property type="entry name" value="S4"/>
    <property type="match status" value="1"/>
</dbReference>
<evidence type="ECO:0000313" key="3">
    <source>
        <dbReference type="Proteomes" id="UP000321721"/>
    </source>
</evidence>
<dbReference type="SUPFAM" id="SSF55174">
    <property type="entry name" value="Alpha-L RNA-binding motif"/>
    <property type="match status" value="1"/>
</dbReference>
<dbReference type="OrthoDB" id="9811532at2"/>
<dbReference type="Pfam" id="PF13275">
    <property type="entry name" value="S4_2"/>
    <property type="match status" value="1"/>
</dbReference>
<dbReference type="Proteomes" id="UP000321721">
    <property type="component" value="Unassembled WGS sequence"/>
</dbReference>
<dbReference type="GO" id="GO:0003723">
    <property type="term" value="F:RNA binding"/>
    <property type="evidence" value="ECO:0007669"/>
    <property type="project" value="UniProtKB-KW"/>
</dbReference>
<keyword evidence="1" id="KW-0694">RNA-binding</keyword>
<keyword evidence="3" id="KW-1185">Reference proteome</keyword>
<protein>
    <submittedName>
        <fullName evidence="2">RNA-binding S4 domain-containing protein</fullName>
    </submittedName>
</protein>
<dbReference type="Gene3D" id="3.10.290.10">
    <property type="entry name" value="RNA-binding S4 domain"/>
    <property type="match status" value="1"/>
</dbReference>
<dbReference type="EMBL" id="VOOS01000002">
    <property type="protein sequence ID" value="TXB65997.1"/>
    <property type="molecule type" value="Genomic_DNA"/>
</dbReference>
<reference evidence="2 3" key="1">
    <citation type="submission" date="2019-08" db="EMBL/GenBank/DDBJ databases">
        <title>Genome of Vicingus serpentipes NCIMB 15042.</title>
        <authorList>
            <person name="Bowman J.P."/>
        </authorList>
    </citation>
    <scope>NUCLEOTIDE SEQUENCE [LARGE SCALE GENOMIC DNA]</scope>
    <source>
        <strain evidence="2 3">NCIMB 15042</strain>
    </source>
</reference>
<comment type="caution">
    <text evidence="2">The sequence shown here is derived from an EMBL/GenBank/DDBJ whole genome shotgun (WGS) entry which is preliminary data.</text>
</comment>
<dbReference type="RefSeq" id="WP_147099358.1">
    <property type="nucleotide sequence ID" value="NZ_VOOS01000002.1"/>
</dbReference>
<dbReference type="AlphaFoldDB" id="A0A5C6RV62"/>
<accession>A0A5C6RV62</accession>
<name>A0A5C6RV62_9FLAO</name>
<dbReference type="InterPro" id="IPR036986">
    <property type="entry name" value="S4_RNA-bd_sf"/>
</dbReference>
<evidence type="ECO:0000256" key="1">
    <source>
        <dbReference type="PROSITE-ProRule" id="PRU00182"/>
    </source>
</evidence>
<proteinExistence type="predicted"/>
<sequence length="70" mass="8339">MEKIDFELTQEYIELIKLLKLLNLCESGSEAKLVVDEGLVKFNDVIEYQRRKKLRKNDTVHFNNTEIRIL</sequence>
<gene>
    <name evidence="2" type="ORF">FRY74_05350</name>
</gene>